<protein>
    <submittedName>
        <fullName evidence="3">Uncharacterized protein</fullName>
    </submittedName>
</protein>
<gene>
    <name evidence="3" type="ORF">O0I10_007351</name>
</gene>
<dbReference type="Gene3D" id="3.90.550.10">
    <property type="entry name" value="Spore Coat Polysaccharide Biosynthesis Protein SpsA, Chain A"/>
    <property type="match status" value="1"/>
</dbReference>
<dbReference type="EMBL" id="JARTCD010000035">
    <property type="protein sequence ID" value="KAJ8657017.1"/>
    <property type="molecule type" value="Genomic_DNA"/>
</dbReference>
<dbReference type="AlphaFoldDB" id="A0AAD7V2P1"/>
<comment type="caution">
    <text evidence="3">The sequence shown here is derived from an EMBL/GenBank/DDBJ whole genome shotgun (WGS) entry which is preliminary data.</text>
</comment>
<accession>A0AAD7V2P1</accession>
<evidence type="ECO:0000313" key="4">
    <source>
        <dbReference type="Proteomes" id="UP001234581"/>
    </source>
</evidence>
<dbReference type="InterPro" id="IPR029044">
    <property type="entry name" value="Nucleotide-diphossugar_trans"/>
</dbReference>
<proteinExistence type="predicted"/>
<keyword evidence="2" id="KW-0472">Membrane</keyword>
<keyword evidence="4" id="KW-1185">Reference proteome</keyword>
<reference evidence="3 4" key="1">
    <citation type="submission" date="2023-03" db="EMBL/GenBank/DDBJ databases">
        <title>Genome sequence of Lichtheimia ornata CBS 291.66.</title>
        <authorList>
            <person name="Mohabir J.T."/>
            <person name="Shea T.P."/>
            <person name="Kurbessoian T."/>
            <person name="Berby B."/>
            <person name="Fontaine J."/>
            <person name="Livny J."/>
            <person name="Gnirke A."/>
            <person name="Stajich J.E."/>
            <person name="Cuomo C.A."/>
        </authorList>
    </citation>
    <scope>NUCLEOTIDE SEQUENCE [LARGE SCALE GENOMIC DNA]</scope>
    <source>
        <strain evidence="3">CBS 291.66</strain>
    </source>
</reference>
<organism evidence="3 4">
    <name type="scientific">Lichtheimia ornata</name>
    <dbReference type="NCBI Taxonomy" id="688661"/>
    <lineage>
        <taxon>Eukaryota</taxon>
        <taxon>Fungi</taxon>
        <taxon>Fungi incertae sedis</taxon>
        <taxon>Mucoromycota</taxon>
        <taxon>Mucoromycotina</taxon>
        <taxon>Mucoromycetes</taxon>
        <taxon>Mucorales</taxon>
        <taxon>Lichtheimiaceae</taxon>
        <taxon>Lichtheimia</taxon>
    </lineage>
</organism>
<keyword evidence="2" id="KW-0812">Transmembrane</keyword>
<name>A0AAD7V2P1_9FUNG</name>
<dbReference type="RefSeq" id="XP_058341930.1">
    <property type="nucleotide sequence ID" value="XM_058487369.1"/>
</dbReference>
<feature type="transmembrane region" description="Helical" evidence="2">
    <location>
        <begin position="46"/>
        <end position="64"/>
    </location>
</feature>
<sequence>MQDRSLSPTQPLSSSKSSQERYLADSRPWHHKLVSLFMKRRAFKQITLVLLSVVFVFSTCLFFFHQHTRSSTSASATTKPSQWIKASPPPPSSYSVSQFSTWQQDGGWIRDGRKSTSFLEGLQTYTLEGHDLAGLESLISSTPSNGVSSSSVTAVIHLHEHTAEQLDALVRQSHVPDAVVLVTPSTMVDQARAIARHYAHIITTSTVIQVVSHDQQSPDDHASFISFLRHSIDSDWVWMLDIHARPGTRHLEFMHNLAHTKEYSGASLGFHGVLLPSNMLHPPSTKDSNNARQHQQLLCLPHAFNELPNVTQPVDMLQGAWFLKRTWLQHLEPHVDQKSGDGGPWSFYLSQHLLHDAQVPSIVIPTHPDPAFQLAMHVDYCPEVVAAYEKDISWKHVLQRHTSLTALDQRQRTMMINYDAHRAVFMARHAKDLVALHPLLCRMHHSDQHRQTQLHVVVMGDLLGQFEWPTTSCLAGDTSIIMHTIMDDVDNNKQIQPTWEMIRVIDVLNPHLLFHVSHDDDRQLQALHSLSRNKGITPIALPEEQVSNALWISDLPVVALQRWNDIDVELIVITDRRSHSLARLLQALSRSLYFNDKVQLKIYMEQSADLTTRHMVNEYAWSYGTKTVRHRSRKGGLISAITESWYPSSNDNYAVLLEDDIEVSPLFYVWTKYTVLKYRYDPHNRDMSMFGVSLYTPRNVPVYMDGRHAFNPEDIITSSSLPYPGPNSPYVTTLPCSWGAVYFPEHWREFHEYIMERVAKPKKVYNITVPESRSETWHFSWKKFYIEMAYLRAYVMLYPNFEDWTSFSTNHLEIGQHIKEGTRTEEELRDFQVPLMETDVMLAQLPNHRLPTYDTLPVLDLWGRRTTMEGLTQDAIKLHPQISTCPRSPGRFRADDLLCPFSNPTFNTIKNKGKGKPKEVPPETIVQPIKYIYVSTNVQVPEDVLPRPINVSQMDSPVLKAPEKDDELLDLLSSYSSANISPEA</sequence>
<dbReference type="SUPFAM" id="SSF53448">
    <property type="entry name" value="Nucleotide-diphospho-sugar transferases"/>
    <property type="match status" value="1"/>
</dbReference>
<evidence type="ECO:0000313" key="3">
    <source>
        <dbReference type="EMBL" id="KAJ8657017.1"/>
    </source>
</evidence>
<dbReference type="PANTHER" id="PTHR33604">
    <property type="entry name" value="OSJNBA0004B13.7 PROTEIN"/>
    <property type="match status" value="1"/>
</dbReference>
<feature type="compositionally biased region" description="Low complexity" evidence="1">
    <location>
        <begin position="1"/>
        <end position="17"/>
    </location>
</feature>
<keyword evidence="2" id="KW-1133">Transmembrane helix</keyword>
<dbReference type="GeneID" id="83214760"/>
<dbReference type="PANTHER" id="PTHR33604:SF3">
    <property type="entry name" value="OSJNBA0004B13.7 PROTEIN"/>
    <property type="match status" value="1"/>
</dbReference>
<evidence type="ECO:0000256" key="2">
    <source>
        <dbReference type="SAM" id="Phobius"/>
    </source>
</evidence>
<feature type="region of interest" description="Disordered" evidence="1">
    <location>
        <begin position="1"/>
        <end position="20"/>
    </location>
</feature>
<dbReference type="Proteomes" id="UP001234581">
    <property type="component" value="Unassembled WGS sequence"/>
</dbReference>
<evidence type="ECO:0000256" key="1">
    <source>
        <dbReference type="SAM" id="MobiDB-lite"/>
    </source>
</evidence>
<feature type="region of interest" description="Disordered" evidence="1">
    <location>
        <begin position="73"/>
        <end position="96"/>
    </location>
</feature>